<dbReference type="EMBL" id="VFLP01000031">
    <property type="protein sequence ID" value="TRX93133.1"/>
    <property type="molecule type" value="Genomic_DNA"/>
</dbReference>
<protein>
    <recommendedName>
        <fullName evidence="3">N-acetylglucosamine-induced protein 1</fullName>
    </recommendedName>
</protein>
<dbReference type="PANTHER" id="PTHR35020">
    <property type="entry name" value="N-ACETYLGLUCOSAMINE-INDUCED PROTEIN 1"/>
    <property type="match status" value="1"/>
</dbReference>
<dbReference type="OrthoDB" id="10053431at2759"/>
<proteinExistence type="predicted"/>
<dbReference type="PANTHER" id="PTHR35020:SF4">
    <property type="entry name" value="N-ACETYLGLUCOSAMINE-INDUCED PROTEIN 1"/>
    <property type="match status" value="1"/>
</dbReference>
<dbReference type="InterPro" id="IPR022036">
    <property type="entry name" value="DUF3605"/>
</dbReference>
<dbReference type="GO" id="GO:0005737">
    <property type="term" value="C:cytoplasm"/>
    <property type="evidence" value="ECO:0007669"/>
    <property type="project" value="TreeGrafter"/>
</dbReference>
<gene>
    <name evidence="1" type="ORF">FHL15_006001</name>
</gene>
<evidence type="ECO:0008006" key="3">
    <source>
        <dbReference type="Google" id="ProtNLM"/>
    </source>
</evidence>
<organism evidence="1 2">
    <name type="scientific">Xylaria flabelliformis</name>
    <dbReference type="NCBI Taxonomy" id="2512241"/>
    <lineage>
        <taxon>Eukaryota</taxon>
        <taxon>Fungi</taxon>
        <taxon>Dikarya</taxon>
        <taxon>Ascomycota</taxon>
        <taxon>Pezizomycotina</taxon>
        <taxon>Sordariomycetes</taxon>
        <taxon>Xylariomycetidae</taxon>
        <taxon>Xylariales</taxon>
        <taxon>Xylariaceae</taxon>
        <taxon>Xylaria</taxon>
    </lineage>
</organism>
<evidence type="ECO:0000313" key="2">
    <source>
        <dbReference type="Proteomes" id="UP000319160"/>
    </source>
</evidence>
<comment type="caution">
    <text evidence="1">The sequence shown here is derived from an EMBL/GenBank/DDBJ whole genome shotgun (WGS) entry which is preliminary data.</text>
</comment>
<dbReference type="STRING" id="2512241.A0A553HYX0"/>
<keyword evidence="2" id="KW-1185">Reference proteome</keyword>
<accession>A0A553HYX0</accession>
<reference evidence="2" key="1">
    <citation type="submission" date="2019-06" db="EMBL/GenBank/DDBJ databases">
        <title>Draft genome sequence of the griseofulvin-producing fungus Xylaria cubensis strain G536.</title>
        <authorList>
            <person name="Mead M.E."/>
            <person name="Raja H.A."/>
            <person name="Steenwyk J.L."/>
            <person name="Knowles S.L."/>
            <person name="Oberlies N.H."/>
            <person name="Rokas A."/>
        </authorList>
    </citation>
    <scope>NUCLEOTIDE SEQUENCE [LARGE SCALE GENOMIC DNA]</scope>
    <source>
        <strain evidence="2">G536</strain>
    </source>
</reference>
<evidence type="ECO:0000313" key="1">
    <source>
        <dbReference type="EMBL" id="TRX93133.1"/>
    </source>
</evidence>
<dbReference type="GO" id="GO:0006044">
    <property type="term" value="P:N-acetylglucosamine metabolic process"/>
    <property type="evidence" value="ECO:0007669"/>
    <property type="project" value="TreeGrafter"/>
</dbReference>
<dbReference type="Pfam" id="PF12239">
    <property type="entry name" value="DUF3605"/>
    <property type="match status" value="1"/>
</dbReference>
<sequence>MGSLNKGLPYWQVNIPEDERTEDCPEFLRVLSAKDKGIISTPDEDYHVNTWPEVQKLILDNRLELFQRVPSELRKYLDYNWKLKQEYGSVMNFILTRRLHWDLPITPKGKPFECEEDIKILWNDWPYGLDKRIVHLVVWTKFDLKEDPATGDLTEEARAEIDAYVLKTFGSRVPSDHVRHIILRLRSLITHFKLKQYIWFKNWRSLKSVQAVEHFHVMLFDPDPAFIDEVTNGDVPLIRKV</sequence>
<dbReference type="Proteomes" id="UP000319160">
    <property type="component" value="Unassembled WGS sequence"/>
</dbReference>
<dbReference type="AlphaFoldDB" id="A0A553HYX0"/>
<name>A0A553HYX0_9PEZI</name>